<dbReference type="InterPro" id="IPR016064">
    <property type="entry name" value="NAD/diacylglycerol_kinase_sf"/>
</dbReference>
<dbReference type="EMBL" id="QXVO01000015">
    <property type="protein sequence ID" value="RIO45875.1"/>
    <property type="molecule type" value="Genomic_DNA"/>
</dbReference>
<gene>
    <name evidence="1" type="ORF">BUZ57_06070</name>
</gene>
<organism evidence="1 2">
    <name type="scientific">Staphylococcus hyicus</name>
    <dbReference type="NCBI Taxonomy" id="1284"/>
    <lineage>
        <taxon>Bacteria</taxon>
        <taxon>Bacillati</taxon>
        <taxon>Bacillota</taxon>
        <taxon>Bacilli</taxon>
        <taxon>Bacillales</taxon>
        <taxon>Staphylococcaceae</taxon>
        <taxon>Staphylococcus</taxon>
    </lineage>
</organism>
<sequence length="101" mass="11388">IGEVKRVMSDLCGSDGELSSFILNNDSNSIIKDIFSLRDSMTWNEISDNIKHIPSHHIHLSTTPRMRVDVDGEINFETPITIDIHSQKITLLTVPDTNQNN</sequence>
<reference evidence="1 2" key="1">
    <citation type="journal article" date="2016" name="Front. Microbiol.">
        <title>Comprehensive Phylogenetic Analysis of Bovine Non-aureus Staphylococci Species Based on Whole-Genome Sequencing.</title>
        <authorList>
            <person name="Naushad S."/>
            <person name="Barkema H.W."/>
            <person name="Luby C."/>
            <person name="Condas L.A."/>
            <person name="Nobrega D.B."/>
            <person name="Carson D.A."/>
            <person name="De Buck J."/>
        </authorList>
    </citation>
    <scope>NUCLEOTIDE SEQUENCE [LARGE SCALE GENOMIC DNA]</scope>
    <source>
        <strain evidence="1 2">SNUC 5959</strain>
    </source>
</reference>
<keyword evidence="1" id="KW-0418">Kinase</keyword>
<dbReference type="Gene3D" id="2.60.200.40">
    <property type="match status" value="1"/>
</dbReference>
<feature type="non-terminal residue" evidence="1">
    <location>
        <position position="1"/>
    </location>
</feature>
<evidence type="ECO:0000313" key="2">
    <source>
        <dbReference type="Proteomes" id="UP000285625"/>
    </source>
</evidence>
<dbReference type="AlphaFoldDB" id="A0A418JJ28"/>
<comment type="caution">
    <text evidence="1">The sequence shown here is derived from an EMBL/GenBank/DDBJ whole genome shotgun (WGS) entry which is preliminary data.</text>
</comment>
<proteinExistence type="predicted"/>
<dbReference type="SUPFAM" id="SSF111331">
    <property type="entry name" value="NAD kinase/diacylglycerol kinase-like"/>
    <property type="match status" value="1"/>
</dbReference>
<accession>A0A418JJ28</accession>
<dbReference type="GO" id="GO:0016301">
    <property type="term" value="F:kinase activity"/>
    <property type="evidence" value="ECO:0007669"/>
    <property type="project" value="UniProtKB-KW"/>
</dbReference>
<dbReference type="Proteomes" id="UP000285625">
    <property type="component" value="Unassembled WGS sequence"/>
</dbReference>
<evidence type="ECO:0000313" key="1">
    <source>
        <dbReference type="EMBL" id="RIO45875.1"/>
    </source>
</evidence>
<keyword evidence="1" id="KW-0808">Transferase</keyword>
<name>A0A418JJ28_STAHY</name>
<protein>
    <submittedName>
        <fullName evidence="1">Lipid kinase</fullName>
    </submittedName>
</protein>